<keyword evidence="10" id="KW-1185">Reference proteome</keyword>
<dbReference type="AlphaFoldDB" id="A8AC91"/>
<dbReference type="GO" id="GO:0008901">
    <property type="term" value="F:ferredoxin hydrogenase activity"/>
    <property type="evidence" value="ECO:0007669"/>
    <property type="project" value="InterPro"/>
</dbReference>
<protein>
    <submittedName>
        <fullName evidence="9">Nickel-dependent hydrogenase, large subunit</fullName>
    </submittedName>
</protein>
<evidence type="ECO:0000256" key="5">
    <source>
        <dbReference type="ARBA" id="ARBA00022723"/>
    </source>
</evidence>
<feature type="binding site" evidence="7">
    <location>
        <position position="634"/>
    </location>
    <ligand>
        <name>Ni(2+)</name>
        <dbReference type="ChEBI" id="CHEBI:49786"/>
    </ligand>
</feature>
<dbReference type="Gene3D" id="1.10.645.10">
    <property type="entry name" value="Cytochrome-c3 Hydrogenase, chain B"/>
    <property type="match status" value="1"/>
</dbReference>
<dbReference type="Proteomes" id="UP000000262">
    <property type="component" value="Chromosome"/>
</dbReference>
<feature type="binding site" evidence="7">
    <location>
        <position position="640"/>
    </location>
    <ligand>
        <name>Mg(2+)</name>
        <dbReference type="ChEBI" id="CHEBI:18420"/>
    </ligand>
</feature>
<feature type="binding site" evidence="7">
    <location>
        <position position="562"/>
    </location>
    <ligand>
        <name>Mg(2+)</name>
        <dbReference type="ChEBI" id="CHEBI:18420"/>
    </ligand>
</feature>
<evidence type="ECO:0000313" key="9">
    <source>
        <dbReference type="EMBL" id="ABU82543.1"/>
    </source>
</evidence>
<dbReference type="PROSITE" id="PS00507">
    <property type="entry name" value="NI_HGENASE_L_1"/>
    <property type="match status" value="1"/>
</dbReference>
<keyword evidence="4 7" id="KW-0533">Nickel</keyword>
<dbReference type="GeneID" id="5562328"/>
<name>A8AC91_IGNH4</name>
<evidence type="ECO:0000256" key="2">
    <source>
        <dbReference type="ARBA" id="ARBA00004196"/>
    </source>
</evidence>
<feature type="binding site" evidence="7">
    <location>
        <position position="97"/>
    </location>
    <ligand>
        <name>Ni(2+)</name>
        <dbReference type="ChEBI" id="CHEBI:49786"/>
    </ligand>
</feature>
<dbReference type="InterPro" id="IPR001501">
    <property type="entry name" value="Ni-dep_hyd_lsu"/>
</dbReference>
<evidence type="ECO:0000256" key="4">
    <source>
        <dbReference type="ARBA" id="ARBA00022596"/>
    </source>
</evidence>
<comment type="similarity">
    <text evidence="3 8">Belongs to the [NiFe]/[NiFeSe] hydrogenase large subunit family.</text>
</comment>
<keyword evidence="7" id="KW-0460">Magnesium</keyword>
<feature type="binding site" evidence="7">
    <location>
        <position position="97"/>
    </location>
    <ligand>
        <name>Fe cation</name>
        <dbReference type="ChEBI" id="CHEBI:24875"/>
    </ligand>
</feature>
<dbReference type="KEGG" id="iho:Igni_1367"/>
<evidence type="ECO:0000256" key="3">
    <source>
        <dbReference type="ARBA" id="ARBA00009292"/>
    </source>
</evidence>
<keyword evidence="6 8" id="KW-0560">Oxidoreductase</keyword>
<accession>A8AC91</accession>
<proteinExistence type="inferred from homology"/>
<keyword evidence="5 7" id="KW-0479">Metal-binding</keyword>
<dbReference type="STRING" id="453591.Igni_1367"/>
<evidence type="ECO:0000256" key="6">
    <source>
        <dbReference type="ARBA" id="ARBA00023002"/>
    </source>
</evidence>
<keyword evidence="7" id="KW-0408">Iron</keyword>
<dbReference type="GO" id="GO:0016151">
    <property type="term" value="F:nickel cation binding"/>
    <property type="evidence" value="ECO:0007669"/>
    <property type="project" value="InterPro"/>
</dbReference>
<reference evidence="9 10" key="1">
    <citation type="journal article" date="2008" name="Genome Biol.">
        <title>A genomic analysis of the archaeal system Ignicoccus hospitalis-Nanoarchaeum equitans.</title>
        <authorList>
            <person name="Podar M."/>
            <person name="Anderson I."/>
            <person name="Makarova K.S."/>
            <person name="Elkins J.G."/>
            <person name="Ivanova N."/>
            <person name="Wall M.A."/>
            <person name="Lykidis A."/>
            <person name="Mavromatis K."/>
            <person name="Sun H."/>
            <person name="Hudson M.E."/>
            <person name="Chen W."/>
            <person name="Deciu C."/>
            <person name="Hutchison D."/>
            <person name="Eads J.R."/>
            <person name="Anderson A."/>
            <person name="Fernandes F."/>
            <person name="Szeto E."/>
            <person name="Lapidus A."/>
            <person name="Kyrpides N.C."/>
            <person name="Saier M.H.Jr."/>
            <person name="Richardson P.M."/>
            <person name="Rachel R."/>
            <person name="Huber H."/>
            <person name="Eisen J.A."/>
            <person name="Koonin E.V."/>
            <person name="Keller M."/>
            <person name="Stetter K.O."/>
        </authorList>
    </citation>
    <scope>NUCLEOTIDE SEQUENCE [LARGE SCALE GENOMIC DNA]</scope>
    <source>
        <strain evidence="10">KIN4/I / DSM 18386 / JCM 14125</strain>
    </source>
</reference>
<comment type="cofactor">
    <cofactor evidence="7">
        <name>Fe cation</name>
        <dbReference type="ChEBI" id="CHEBI:24875"/>
    </cofactor>
</comment>
<dbReference type="SUPFAM" id="SSF56762">
    <property type="entry name" value="HydB/Nqo4-like"/>
    <property type="match status" value="1"/>
</dbReference>
<evidence type="ECO:0000256" key="8">
    <source>
        <dbReference type="RuleBase" id="RU003896"/>
    </source>
</evidence>
<evidence type="ECO:0000313" key="10">
    <source>
        <dbReference type="Proteomes" id="UP000000262"/>
    </source>
</evidence>
<dbReference type="InterPro" id="IPR029014">
    <property type="entry name" value="NiFe-Hase_large"/>
</dbReference>
<dbReference type="InterPro" id="IPR050867">
    <property type="entry name" value="NiFe/NiFeSe_hydrgnase_LSU"/>
</dbReference>
<dbReference type="InterPro" id="IPR018194">
    <property type="entry name" value="Ni-dep_hyd_lsu_Ni_BS"/>
</dbReference>
<dbReference type="HOGENOM" id="CLU_030087_0_0_2"/>
<comment type="cofactor">
    <cofactor evidence="1 7">
        <name>Ni(2+)</name>
        <dbReference type="ChEBI" id="CHEBI:49786"/>
    </cofactor>
</comment>
<feature type="binding site" evidence="7">
    <location>
        <position position="637"/>
    </location>
    <ligand>
        <name>Fe cation</name>
        <dbReference type="ChEBI" id="CHEBI:24875"/>
    </ligand>
</feature>
<dbReference type="RefSeq" id="WP_012123507.1">
    <property type="nucleotide sequence ID" value="NC_009776.1"/>
</dbReference>
<sequence length="664" mass="74194">MSEKVNRPVRKEEKKDPKMVLLAPNVKRIKGNTAEIFIDPITRIEGHLGLKAEVDVTSRKTTNTWVFATMFRGFEVFMRGRPPEDAIAISSRVCGVCGASHANAATMATDMALGAVPTPLGVVLRNMAFVMTDLLYDHAIILNLLGGPDYSEVAVSKLTPSCWEAAKTTPAEYSAVHGYRTIADIMKDMNPITGRIWQLTVKYQRIAREAGVLIYGRHSHPATLIPGGISTDLSTAQYLFEGYAFRLTQLTAWTKFVVAVWMDLADFYNKNCNYEDEGYTYSKPILYSSGVFDDPEAYSQLGDDYKTIYEKIDEVAKKRAAPPGLYIGGELVTENITEHQRNVVELVDSSFYEEWKDKTTLFTKTDPAGNPLVGGDETLVWYHPWNKTTIPRPTDSSWSGKYSWAATVRLYWKGKLYPFEVGPIAKMYVMAHSNLKGWVEEEGAPVKHGGGKIEVTLPASRNVTDLPKGTWEEVTFTYYAPPKSTTIERVRARAFDMAVDVADAWAFVLRGLYYINSKGMTQASRPWKEPAFSLGFGQLEVPRGNVEHWIVVKNGRIANYQIHAPTTQNVGPRAPKGELARYCANEPWVTKSPEGYCLSPFEAAALHTVVSEEVEPEKWTGLDYVRAIRSFDPCIACAAHIEFVKNKKVLKSVKKLLTNACSIQ</sequence>
<dbReference type="PANTHER" id="PTHR42958">
    <property type="entry name" value="HYDROGENASE-2 LARGE CHAIN"/>
    <property type="match status" value="1"/>
</dbReference>
<comment type="subcellular location">
    <subcellularLocation>
        <location evidence="2">Cell envelope</location>
    </subcellularLocation>
</comment>
<evidence type="ECO:0000256" key="7">
    <source>
        <dbReference type="PIRSR" id="PIRSR601501-1"/>
    </source>
</evidence>
<dbReference type="PROSITE" id="PS00508">
    <property type="entry name" value="NI_HGENASE_L_2"/>
    <property type="match status" value="1"/>
</dbReference>
<dbReference type="eggNOG" id="arCOG01550">
    <property type="taxonomic scope" value="Archaea"/>
</dbReference>
<dbReference type="PANTHER" id="PTHR42958:SF4">
    <property type="entry name" value="HYDROGENASE EXPRESSION_FORMATION PROTEIN HUPK"/>
    <property type="match status" value="1"/>
</dbReference>
<dbReference type="EMBL" id="CP000816">
    <property type="protein sequence ID" value="ABU82543.1"/>
    <property type="molecule type" value="Genomic_DNA"/>
</dbReference>
<feature type="binding site" evidence="7">
    <location>
        <position position="94"/>
    </location>
    <ligand>
        <name>Ni(2+)</name>
        <dbReference type="ChEBI" id="CHEBI:49786"/>
    </ligand>
</feature>
<dbReference type="PhylomeDB" id="A8AC91"/>
<gene>
    <name evidence="9" type="ordered locus">Igni_1367</name>
</gene>
<feature type="binding site" evidence="7">
    <location>
        <position position="75"/>
    </location>
    <ligand>
        <name>Mg(2+)</name>
        <dbReference type="ChEBI" id="CHEBI:18420"/>
    </ligand>
</feature>
<dbReference type="Pfam" id="PF00374">
    <property type="entry name" value="NiFeSe_Hases"/>
    <property type="match status" value="2"/>
</dbReference>
<evidence type="ECO:0000256" key="1">
    <source>
        <dbReference type="ARBA" id="ARBA00001967"/>
    </source>
</evidence>
<organism evidence="9 10">
    <name type="scientific">Ignicoccus hospitalis (strain KIN4/I / DSM 18386 / JCM 14125)</name>
    <dbReference type="NCBI Taxonomy" id="453591"/>
    <lineage>
        <taxon>Archaea</taxon>
        <taxon>Thermoproteota</taxon>
        <taxon>Thermoprotei</taxon>
        <taxon>Desulfurococcales</taxon>
        <taxon>Desulfurococcaceae</taxon>
        <taxon>Ignicoccus</taxon>
    </lineage>
</organism>